<dbReference type="GO" id="GO:0006352">
    <property type="term" value="P:DNA-templated transcription initiation"/>
    <property type="evidence" value="ECO:0007669"/>
    <property type="project" value="InterPro"/>
</dbReference>
<feature type="compositionally biased region" description="Basic and acidic residues" evidence="6">
    <location>
        <begin position="1"/>
        <end position="17"/>
    </location>
</feature>
<comment type="similarity">
    <text evidence="1">Belongs to the sigma-70 factor family. ECF subfamily.</text>
</comment>
<keyword evidence="2" id="KW-0805">Transcription regulation</keyword>
<dbReference type="InterPro" id="IPR036388">
    <property type="entry name" value="WH-like_DNA-bd_sf"/>
</dbReference>
<evidence type="ECO:0000256" key="6">
    <source>
        <dbReference type="SAM" id="MobiDB-lite"/>
    </source>
</evidence>
<dbReference type="NCBIfam" id="TIGR02937">
    <property type="entry name" value="sigma70-ECF"/>
    <property type="match status" value="1"/>
</dbReference>
<dbReference type="CDD" id="cd06171">
    <property type="entry name" value="Sigma70_r4"/>
    <property type="match status" value="1"/>
</dbReference>
<dbReference type="GO" id="GO:0003677">
    <property type="term" value="F:DNA binding"/>
    <property type="evidence" value="ECO:0007669"/>
    <property type="project" value="UniProtKB-KW"/>
</dbReference>
<sequence length="276" mass="31103">MRDNNEHDENAHDESAHPETLNNAITEVPGPGTPRQSRRKQRLSPAAVIARSLAPDAAHLSPADIIARSMHSAFGLPDRHAQLASPVRTQNALPPSPPPPVSEPEPFAQFWNVWMQHHDYLFKQSLRFMSGNMADAEDALSQAMLKGSQYFDAESIRNERAWLTRLVHNACMDQHRSHKRQARFGDEIDGDDPDQAPNVTPRPMRSPDEALTMRQTFDHLEDQLLSLPVSLLEPLLLRVVEEKSYEEIAGKMGLSNCAVRKRIQLARDRLKQANIP</sequence>
<dbReference type="AlphaFoldDB" id="A0A1E5Q4Y4"/>
<gene>
    <name evidence="9" type="ORF">BEN30_15770</name>
</gene>
<comment type="caution">
    <text evidence="9">The sequence shown here is derived from an EMBL/GenBank/DDBJ whole genome shotgun (WGS) entry which is preliminary data.</text>
</comment>
<dbReference type="STRING" id="28181.BEN30_15770"/>
<name>A0A1E5Q4Y4_9PROT</name>
<dbReference type="RefSeq" id="WP_069959028.1">
    <property type="nucleotide sequence ID" value="NZ_MCGG01000055.1"/>
</dbReference>
<protein>
    <recommendedName>
        <fullName evidence="11">RNA polymerase sigma factor 70 region 4 type 2 domain-containing protein</fullName>
    </recommendedName>
</protein>
<keyword evidence="5" id="KW-0804">Transcription</keyword>
<keyword evidence="3" id="KW-0731">Sigma factor</keyword>
<keyword evidence="10" id="KW-1185">Reference proteome</keyword>
<dbReference type="Pfam" id="PF08281">
    <property type="entry name" value="Sigma70_r4_2"/>
    <property type="match status" value="1"/>
</dbReference>
<dbReference type="InterPro" id="IPR013324">
    <property type="entry name" value="RNA_pol_sigma_r3/r4-like"/>
</dbReference>
<evidence type="ECO:0000256" key="2">
    <source>
        <dbReference type="ARBA" id="ARBA00023015"/>
    </source>
</evidence>
<feature type="region of interest" description="Disordered" evidence="6">
    <location>
        <begin position="177"/>
        <end position="206"/>
    </location>
</feature>
<dbReference type="EMBL" id="MCGG01000055">
    <property type="protein sequence ID" value="OEJ65138.1"/>
    <property type="molecule type" value="Genomic_DNA"/>
</dbReference>
<dbReference type="Gene3D" id="1.10.10.10">
    <property type="entry name" value="Winged helix-like DNA-binding domain superfamily/Winged helix DNA-binding domain"/>
    <property type="match status" value="1"/>
</dbReference>
<dbReference type="InterPro" id="IPR007627">
    <property type="entry name" value="RNA_pol_sigma70_r2"/>
</dbReference>
<reference evidence="10" key="1">
    <citation type="submission" date="2016-07" db="EMBL/GenBank/DDBJ databases">
        <authorList>
            <person name="Florea S."/>
            <person name="Webb J.S."/>
            <person name="Jaromczyk J."/>
            <person name="Schardl C.L."/>
        </authorList>
    </citation>
    <scope>NUCLEOTIDE SEQUENCE [LARGE SCALE GENOMIC DNA]</scope>
    <source>
        <strain evidence="10">MV-1</strain>
    </source>
</reference>
<keyword evidence="4" id="KW-0238">DNA-binding</keyword>
<feature type="domain" description="RNA polymerase sigma factor 70 region 4 type 2" evidence="8">
    <location>
        <begin position="220"/>
        <end position="270"/>
    </location>
</feature>
<evidence type="ECO:0008006" key="11">
    <source>
        <dbReference type="Google" id="ProtNLM"/>
    </source>
</evidence>
<evidence type="ECO:0000256" key="5">
    <source>
        <dbReference type="ARBA" id="ARBA00023163"/>
    </source>
</evidence>
<evidence type="ECO:0000256" key="4">
    <source>
        <dbReference type="ARBA" id="ARBA00023125"/>
    </source>
</evidence>
<evidence type="ECO:0000313" key="9">
    <source>
        <dbReference type="EMBL" id="OEJ65138.1"/>
    </source>
</evidence>
<dbReference type="InterPro" id="IPR013249">
    <property type="entry name" value="RNA_pol_sigma70_r4_t2"/>
</dbReference>
<dbReference type="PANTHER" id="PTHR43133:SF8">
    <property type="entry name" value="RNA POLYMERASE SIGMA FACTOR HI_1459-RELATED"/>
    <property type="match status" value="1"/>
</dbReference>
<evidence type="ECO:0000259" key="8">
    <source>
        <dbReference type="Pfam" id="PF08281"/>
    </source>
</evidence>
<feature type="domain" description="RNA polymerase sigma-70 region 2" evidence="7">
    <location>
        <begin position="116"/>
        <end position="180"/>
    </location>
</feature>
<dbReference type="Pfam" id="PF04542">
    <property type="entry name" value="Sigma70_r2"/>
    <property type="match status" value="1"/>
</dbReference>
<evidence type="ECO:0000259" key="7">
    <source>
        <dbReference type="Pfam" id="PF04542"/>
    </source>
</evidence>
<evidence type="ECO:0000256" key="1">
    <source>
        <dbReference type="ARBA" id="ARBA00010641"/>
    </source>
</evidence>
<dbReference type="PANTHER" id="PTHR43133">
    <property type="entry name" value="RNA POLYMERASE ECF-TYPE SIGMA FACTO"/>
    <property type="match status" value="1"/>
</dbReference>
<evidence type="ECO:0000256" key="3">
    <source>
        <dbReference type="ARBA" id="ARBA00023082"/>
    </source>
</evidence>
<dbReference type="InterPro" id="IPR013325">
    <property type="entry name" value="RNA_pol_sigma_r2"/>
</dbReference>
<accession>A0A1E5Q4Y4</accession>
<evidence type="ECO:0000313" key="10">
    <source>
        <dbReference type="Proteomes" id="UP000095347"/>
    </source>
</evidence>
<dbReference type="SUPFAM" id="SSF88946">
    <property type="entry name" value="Sigma2 domain of RNA polymerase sigma factors"/>
    <property type="match status" value="1"/>
</dbReference>
<dbReference type="SUPFAM" id="SSF88659">
    <property type="entry name" value="Sigma3 and sigma4 domains of RNA polymerase sigma factors"/>
    <property type="match status" value="1"/>
</dbReference>
<dbReference type="Proteomes" id="UP000095347">
    <property type="component" value="Unassembled WGS sequence"/>
</dbReference>
<dbReference type="Gene3D" id="1.10.1740.10">
    <property type="match status" value="1"/>
</dbReference>
<dbReference type="GO" id="GO:0016987">
    <property type="term" value="F:sigma factor activity"/>
    <property type="evidence" value="ECO:0007669"/>
    <property type="project" value="UniProtKB-KW"/>
</dbReference>
<dbReference type="InterPro" id="IPR039425">
    <property type="entry name" value="RNA_pol_sigma-70-like"/>
</dbReference>
<organism evidence="9 10">
    <name type="scientific">Magnetovibrio blakemorei</name>
    <dbReference type="NCBI Taxonomy" id="28181"/>
    <lineage>
        <taxon>Bacteria</taxon>
        <taxon>Pseudomonadati</taxon>
        <taxon>Pseudomonadota</taxon>
        <taxon>Alphaproteobacteria</taxon>
        <taxon>Rhodospirillales</taxon>
        <taxon>Magnetovibrionaceae</taxon>
        <taxon>Magnetovibrio</taxon>
    </lineage>
</organism>
<feature type="region of interest" description="Disordered" evidence="6">
    <location>
        <begin position="1"/>
        <end position="46"/>
    </location>
</feature>
<proteinExistence type="inferred from homology"/>
<dbReference type="InterPro" id="IPR014284">
    <property type="entry name" value="RNA_pol_sigma-70_dom"/>
</dbReference>